<dbReference type="PANTHER" id="PTHR40660:SF1">
    <property type="entry name" value="5'-PHOSPHATE OXIDASE PUTATIVE DOMAIN-CONTAINING PROTEIN-RELATED"/>
    <property type="match status" value="1"/>
</dbReference>
<evidence type="ECO:0000313" key="3">
    <source>
        <dbReference type="Proteomes" id="UP000178724"/>
    </source>
</evidence>
<protein>
    <recommendedName>
        <fullName evidence="1">Pyridoxamine 5'-phosphate oxidase N-terminal domain-containing protein</fullName>
    </recommendedName>
</protein>
<reference evidence="2 3" key="1">
    <citation type="journal article" date="2016" name="Nat. Commun.">
        <title>Thousands of microbial genomes shed light on interconnected biogeochemical processes in an aquifer system.</title>
        <authorList>
            <person name="Anantharaman K."/>
            <person name="Brown C.T."/>
            <person name="Hug L.A."/>
            <person name="Sharon I."/>
            <person name="Castelle C.J."/>
            <person name="Probst A.J."/>
            <person name="Thomas B.C."/>
            <person name="Singh A."/>
            <person name="Wilkins M.J."/>
            <person name="Karaoz U."/>
            <person name="Brodie E.L."/>
            <person name="Williams K.H."/>
            <person name="Hubbard S.S."/>
            <person name="Banfield J.F."/>
        </authorList>
    </citation>
    <scope>NUCLEOTIDE SEQUENCE [LARGE SCALE GENOMIC DNA]</scope>
</reference>
<sequence length="133" mass="14668">MAKLTEEMKKFFNEQRDPSMVFVGTASKEGTPNVVVKGTFIKLLDDETLVYADVYSGKTLKNIAENPQVTMAAVNTKTFKGYQFKGKAEVVTSGSLLDEAKGLKPPQLKSVTKIKVEEIYRLDYGPKAGEKLA</sequence>
<dbReference type="Proteomes" id="UP000178724">
    <property type="component" value="Unassembled WGS sequence"/>
</dbReference>
<gene>
    <name evidence="2" type="ORF">A2625_07710</name>
</gene>
<dbReference type="InterPro" id="IPR011576">
    <property type="entry name" value="Pyridox_Oxase_N"/>
</dbReference>
<accession>A0A1F4Q242</accession>
<proteinExistence type="predicted"/>
<dbReference type="Pfam" id="PF01243">
    <property type="entry name" value="PNPOx_N"/>
    <property type="match status" value="1"/>
</dbReference>
<comment type="caution">
    <text evidence="2">The sequence shown here is derived from an EMBL/GenBank/DDBJ whole genome shotgun (WGS) entry which is preliminary data.</text>
</comment>
<dbReference type="AlphaFoldDB" id="A0A1F4Q242"/>
<dbReference type="PANTHER" id="PTHR40660">
    <property type="entry name" value="5'-PHOSPHATE OXIDASE PUTATIVE DOMAIN-CONTAINING PROTEIN-RELATED"/>
    <property type="match status" value="1"/>
</dbReference>
<name>A0A1F4Q242_UNCSA</name>
<feature type="domain" description="Pyridoxamine 5'-phosphate oxidase N-terminal" evidence="1">
    <location>
        <begin position="4"/>
        <end position="121"/>
    </location>
</feature>
<evidence type="ECO:0000313" key="2">
    <source>
        <dbReference type="EMBL" id="OGB89950.1"/>
    </source>
</evidence>
<dbReference type="InterPro" id="IPR012349">
    <property type="entry name" value="Split_barrel_FMN-bd"/>
</dbReference>
<dbReference type="SUPFAM" id="SSF50475">
    <property type="entry name" value="FMN-binding split barrel"/>
    <property type="match status" value="1"/>
</dbReference>
<organism evidence="2 3">
    <name type="scientific">candidate division WOR-1 bacterium RIFCSPHIGHO2_01_FULL_53_15</name>
    <dbReference type="NCBI Taxonomy" id="1802564"/>
    <lineage>
        <taxon>Bacteria</taxon>
        <taxon>Bacillati</taxon>
        <taxon>Saganbacteria</taxon>
    </lineage>
</organism>
<dbReference type="EMBL" id="METM01000018">
    <property type="protein sequence ID" value="OGB89950.1"/>
    <property type="molecule type" value="Genomic_DNA"/>
</dbReference>
<evidence type="ECO:0000259" key="1">
    <source>
        <dbReference type="Pfam" id="PF01243"/>
    </source>
</evidence>
<dbReference type="Gene3D" id="2.30.110.10">
    <property type="entry name" value="Electron Transport, Fmn-binding Protein, Chain A"/>
    <property type="match status" value="1"/>
</dbReference>